<comment type="caution">
    <text evidence="2">The sequence shown here is derived from an EMBL/GenBank/DDBJ whole genome shotgun (WGS) entry which is preliminary data.</text>
</comment>
<keyword evidence="1" id="KW-1133">Transmembrane helix</keyword>
<accession>A0A2A4B6Q5</accession>
<keyword evidence="3" id="KW-1185">Reference proteome</keyword>
<gene>
    <name evidence="2" type="ORF">COC42_07525</name>
</gene>
<sequence>MSIAAFASLSVVGPGLLTLGIWTLVRRQWYDGVPLAEVLIDRAAGIEPPQRTASDRAFARFHAWASVVFGSFFTLCLCAVLFSSFSE</sequence>
<evidence type="ECO:0000313" key="3">
    <source>
        <dbReference type="Proteomes" id="UP000218366"/>
    </source>
</evidence>
<feature type="transmembrane region" description="Helical" evidence="1">
    <location>
        <begin position="61"/>
        <end position="85"/>
    </location>
</feature>
<keyword evidence="1" id="KW-0472">Membrane</keyword>
<dbReference type="Proteomes" id="UP000218366">
    <property type="component" value="Unassembled WGS sequence"/>
</dbReference>
<keyword evidence="1" id="KW-0812">Transmembrane</keyword>
<evidence type="ECO:0000256" key="1">
    <source>
        <dbReference type="SAM" id="Phobius"/>
    </source>
</evidence>
<reference evidence="2 3" key="1">
    <citation type="submission" date="2017-09" db="EMBL/GenBank/DDBJ databases">
        <title>Sphingomonas spermidinifaciens 9NM-10, whole genome shotgun sequence.</title>
        <authorList>
            <person name="Feng G."/>
            <person name="Zhu H."/>
        </authorList>
    </citation>
    <scope>NUCLEOTIDE SEQUENCE [LARGE SCALE GENOMIC DNA]</scope>
    <source>
        <strain evidence="2 3">9NM-10</strain>
    </source>
</reference>
<evidence type="ECO:0008006" key="4">
    <source>
        <dbReference type="Google" id="ProtNLM"/>
    </source>
</evidence>
<evidence type="ECO:0000313" key="2">
    <source>
        <dbReference type="EMBL" id="PCD04141.1"/>
    </source>
</evidence>
<feature type="transmembrane region" description="Helical" evidence="1">
    <location>
        <begin position="6"/>
        <end position="25"/>
    </location>
</feature>
<name>A0A2A4B6Q5_9SPHN</name>
<protein>
    <recommendedName>
        <fullName evidence="4">DUF4149 domain-containing protein</fullName>
    </recommendedName>
</protein>
<organism evidence="2 3">
    <name type="scientific">Sphingomonas spermidinifaciens</name>
    <dbReference type="NCBI Taxonomy" id="1141889"/>
    <lineage>
        <taxon>Bacteria</taxon>
        <taxon>Pseudomonadati</taxon>
        <taxon>Pseudomonadota</taxon>
        <taxon>Alphaproteobacteria</taxon>
        <taxon>Sphingomonadales</taxon>
        <taxon>Sphingomonadaceae</taxon>
        <taxon>Sphingomonas</taxon>
    </lineage>
</organism>
<proteinExistence type="predicted"/>
<dbReference type="AlphaFoldDB" id="A0A2A4B6Q5"/>
<dbReference type="EMBL" id="NWMW01000001">
    <property type="protein sequence ID" value="PCD04141.1"/>
    <property type="molecule type" value="Genomic_DNA"/>
</dbReference>